<comment type="similarity">
    <text evidence="2">Belongs to the GerABKC lipoprotein family.</text>
</comment>
<gene>
    <name evidence="10" type="ORF">OB236_23315</name>
</gene>
<keyword evidence="3" id="KW-0309">Germination</keyword>
<dbReference type="Pfam" id="PF05504">
    <property type="entry name" value="Spore_GerAC"/>
    <property type="match status" value="1"/>
</dbReference>
<comment type="caution">
    <text evidence="10">The sequence shown here is derived from an EMBL/GenBank/DDBJ whole genome shotgun (WGS) entry which is preliminary data.</text>
</comment>
<evidence type="ECO:0000259" key="9">
    <source>
        <dbReference type="Pfam" id="PF25198"/>
    </source>
</evidence>
<dbReference type="InterPro" id="IPR057336">
    <property type="entry name" value="GerAC_N"/>
</dbReference>
<evidence type="ECO:0000313" key="11">
    <source>
        <dbReference type="Proteomes" id="UP001652445"/>
    </source>
</evidence>
<dbReference type="Pfam" id="PF25198">
    <property type="entry name" value="Spore_GerAC_N"/>
    <property type="match status" value="1"/>
</dbReference>
<dbReference type="PANTHER" id="PTHR35789:SF1">
    <property type="entry name" value="SPORE GERMINATION PROTEIN B3"/>
    <property type="match status" value="1"/>
</dbReference>
<dbReference type="Gene3D" id="3.30.300.210">
    <property type="entry name" value="Nutrient germinant receptor protein C, domain 3"/>
    <property type="match status" value="1"/>
</dbReference>
<sequence>MRQLAMCLIIGMLIPLLAGCWDRNELNEISLVVGLGLDKVDDTYKVSVQLVNPSRVAPKTGVSSNASPVVTFVESGKTLPEALRRMEVQVPRKLYYAHLRMIVIGEELAKSGISKPLDFISRNPQMRTDFFLIIAKNSDASEVLKVFSRMDPIPANNLYTTLEASDKLWAATGKITLDKLIQDLSKPGKSPAMTGVEIIGSKIIGESTLNVEKIAPPALLRYSGMAIFKVDRMVGWLDEDETKALNYVQNTVNQTVGYLSCPGENGTVSLDVVNVRSHMNTRVKNGKPIVDIHVRVEQNISDIECNVDITQKPVLDKLKEEGDQKIKKLITNSIHKIQKQYGTDIFGFGELIHQKNPTIWSQYKDWNEEFKQLEVHVQADTILRRMGTIVQSVDQQTKQ</sequence>
<evidence type="ECO:0000256" key="6">
    <source>
        <dbReference type="ARBA" id="ARBA00023139"/>
    </source>
</evidence>
<dbReference type="InterPro" id="IPR008844">
    <property type="entry name" value="Spore_GerAC-like"/>
</dbReference>
<protein>
    <submittedName>
        <fullName evidence="10">Ger(X)C family spore germination protein</fullName>
    </submittedName>
</protein>
<evidence type="ECO:0000256" key="3">
    <source>
        <dbReference type="ARBA" id="ARBA00022544"/>
    </source>
</evidence>
<accession>A0ABT2ULZ8</accession>
<keyword evidence="11" id="KW-1185">Reference proteome</keyword>
<dbReference type="NCBIfam" id="TIGR02887">
    <property type="entry name" value="spore_ger_x_C"/>
    <property type="match status" value="1"/>
</dbReference>
<name>A0ABT2ULZ8_9BACL</name>
<feature type="domain" description="Spore germination GerAC-like C-terminal" evidence="8">
    <location>
        <begin position="223"/>
        <end position="387"/>
    </location>
</feature>
<evidence type="ECO:0000313" key="10">
    <source>
        <dbReference type="EMBL" id="MCU6795041.1"/>
    </source>
</evidence>
<evidence type="ECO:0000259" key="8">
    <source>
        <dbReference type="Pfam" id="PF05504"/>
    </source>
</evidence>
<proteinExistence type="inferred from homology"/>
<dbReference type="PANTHER" id="PTHR35789">
    <property type="entry name" value="SPORE GERMINATION PROTEIN B3"/>
    <property type="match status" value="1"/>
</dbReference>
<dbReference type="InterPro" id="IPR046953">
    <property type="entry name" value="Spore_GerAC-like_C"/>
</dbReference>
<dbReference type="Proteomes" id="UP001652445">
    <property type="component" value="Unassembled WGS sequence"/>
</dbReference>
<dbReference type="Gene3D" id="6.20.190.10">
    <property type="entry name" value="Nutrient germinant receptor protein C, domain 1"/>
    <property type="match status" value="1"/>
</dbReference>
<evidence type="ECO:0000256" key="7">
    <source>
        <dbReference type="ARBA" id="ARBA00023288"/>
    </source>
</evidence>
<dbReference type="EMBL" id="JAOQIO010000089">
    <property type="protein sequence ID" value="MCU6795041.1"/>
    <property type="molecule type" value="Genomic_DNA"/>
</dbReference>
<feature type="domain" description="Spore germination protein N-terminal" evidence="9">
    <location>
        <begin position="22"/>
        <end position="197"/>
    </location>
</feature>
<dbReference type="InterPro" id="IPR038501">
    <property type="entry name" value="Spore_GerAC_C_sf"/>
</dbReference>
<keyword evidence="7" id="KW-0449">Lipoprotein</keyword>
<organism evidence="10 11">
    <name type="scientific">Paenibacillus baimaensis</name>
    <dbReference type="NCBI Taxonomy" id="2982185"/>
    <lineage>
        <taxon>Bacteria</taxon>
        <taxon>Bacillati</taxon>
        <taxon>Bacillota</taxon>
        <taxon>Bacilli</taxon>
        <taxon>Bacillales</taxon>
        <taxon>Paenibacillaceae</taxon>
        <taxon>Paenibacillus</taxon>
    </lineage>
</organism>
<evidence type="ECO:0000256" key="1">
    <source>
        <dbReference type="ARBA" id="ARBA00004635"/>
    </source>
</evidence>
<comment type="subcellular location">
    <subcellularLocation>
        <location evidence="1">Membrane</location>
        <topology evidence="1">Lipid-anchor</topology>
    </subcellularLocation>
</comment>
<reference evidence="10 11" key="1">
    <citation type="submission" date="2022-09" db="EMBL/GenBank/DDBJ databases">
        <authorList>
            <person name="Han X.L."/>
            <person name="Wang Q."/>
            <person name="Lu T."/>
        </authorList>
    </citation>
    <scope>NUCLEOTIDE SEQUENCE [LARGE SCALE GENOMIC DNA]</scope>
    <source>
        <strain evidence="10 11">WQ 127069</strain>
    </source>
</reference>
<evidence type="ECO:0000256" key="5">
    <source>
        <dbReference type="ARBA" id="ARBA00023136"/>
    </source>
</evidence>
<keyword evidence="5" id="KW-0472">Membrane</keyword>
<evidence type="ECO:0000256" key="4">
    <source>
        <dbReference type="ARBA" id="ARBA00022729"/>
    </source>
</evidence>
<keyword evidence="4" id="KW-0732">Signal</keyword>
<evidence type="ECO:0000256" key="2">
    <source>
        <dbReference type="ARBA" id="ARBA00007886"/>
    </source>
</evidence>
<keyword evidence="6" id="KW-0564">Palmitate</keyword>
<dbReference type="PROSITE" id="PS51257">
    <property type="entry name" value="PROKAR_LIPOPROTEIN"/>
    <property type="match status" value="1"/>
</dbReference>